<dbReference type="InterPro" id="IPR000477">
    <property type="entry name" value="RT_dom"/>
</dbReference>
<dbReference type="AlphaFoldDB" id="A0A1Q9DF95"/>
<reference evidence="2 3" key="1">
    <citation type="submission" date="2016-02" db="EMBL/GenBank/DDBJ databases">
        <title>Genome analysis of coral dinoflagellate symbionts highlights evolutionary adaptations to a symbiotic lifestyle.</title>
        <authorList>
            <person name="Aranda M."/>
            <person name="Li Y."/>
            <person name="Liew Y.J."/>
            <person name="Baumgarten S."/>
            <person name="Simakov O."/>
            <person name="Wilson M."/>
            <person name="Piel J."/>
            <person name="Ashoor H."/>
            <person name="Bougouffa S."/>
            <person name="Bajic V.B."/>
            <person name="Ryu T."/>
            <person name="Ravasi T."/>
            <person name="Bayer T."/>
            <person name="Micklem G."/>
            <person name="Kim H."/>
            <person name="Bhak J."/>
            <person name="Lajeunesse T.C."/>
            <person name="Voolstra C.R."/>
        </authorList>
    </citation>
    <scope>NUCLEOTIDE SEQUENCE [LARGE SCALE GENOMIC DNA]</scope>
    <source>
        <strain evidence="2 3">CCMP2467</strain>
    </source>
</reference>
<feature type="domain" description="Reverse transcriptase" evidence="1">
    <location>
        <begin position="132"/>
        <end position="379"/>
    </location>
</feature>
<organism evidence="2 3">
    <name type="scientific">Symbiodinium microadriaticum</name>
    <name type="common">Dinoflagellate</name>
    <name type="synonym">Zooxanthella microadriatica</name>
    <dbReference type="NCBI Taxonomy" id="2951"/>
    <lineage>
        <taxon>Eukaryota</taxon>
        <taxon>Sar</taxon>
        <taxon>Alveolata</taxon>
        <taxon>Dinophyceae</taxon>
        <taxon>Suessiales</taxon>
        <taxon>Symbiodiniaceae</taxon>
        <taxon>Symbiodinium</taxon>
    </lineage>
</organism>
<sequence length="500" mass="57101">MFHRQLLLRKMFPADAAKRVSRCRVSSTWQPAGDGRIDAFIRLLRDDLAEFEASNIRSNLTWLDRKAQMWLKQHRDTVCVIDCDKGLGEGIVLRSWVNEQVALQLSHGYVQLNPAELHLKMNGCKQRADVLVQFFRSSGMLSLHQARFLLSKLNSSSAGCFRILAKVHKHPVASRPVCNVRCMWFGPFNVFLVEQLNPVVNALHTIVTSTDSLLHELGGLSCKSNYRFVTLDVVNLYPSIDRQHLFQTIVPCLGRHIPNHQKCTFIIRALELVMDACVVSFNGEVYESQDGVATGLGVACQVANIYLSSFDNFLMQSCDNYLQFLRRYIDDLLLLWSDGNVHFLDVALHIEHNRNSSTVDVKRSLAAFKLRLRDRGFSIAAFECIVKRYQDRIVAKQRDRNIAPQVFLKVHFNKDINVRWLHRQIHKHYALVRQAVSNVRIGLCWSTGMNLFRMLPLPQGTISCDELVLGVDFKFTWVRSRLALIAQALVLNAKANTIQS</sequence>
<comment type="caution">
    <text evidence="2">The sequence shown here is derived from an EMBL/GenBank/DDBJ whole genome shotgun (WGS) entry which is preliminary data.</text>
</comment>
<dbReference type="Proteomes" id="UP000186817">
    <property type="component" value="Unassembled WGS sequence"/>
</dbReference>
<protein>
    <recommendedName>
        <fullName evidence="1">Reverse transcriptase domain-containing protein</fullName>
    </recommendedName>
</protein>
<evidence type="ECO:0000313" key="3">
    <source>
        <dbReference type="Proteomes" id="UP000186817"/>
    </source>
</evidence>
<keyword evidence="3" id="KW-1185">Reference proteome</keyword>
<dbReference type="PANTHER" id="PTHR21301:SF12">
    <property type="match status" value="1"/>
</dbReference>
<dbReference type="EMBL" id="LSRX01000566">
    <property type="protein sequence ID" value="OLP93864.1"/>
    <property type="molecule type" value="Genomic_DNA"/>
</dbReference>
<evidence type="ECO:0000313" key="2">
    <source>
        <dbReference type="EMBL" id="OLP93864.1"/>
    </source>
</evidence>
<dbReference type="PANTHER" id="PTHR21301">
    <property type="entry name" value="REVERSE TRANSCRIPTASE"/>
    <property type="match status" value="1"/>
</dbReference>
<dbReference type="PROSITE" id="PS50878">
    <property type="entry name" value="RT_POL"/>
    <property type="match status" value="1"/>
</dbReference>
<dbReference type="OrthoDB" id="420486at2759"/>
<gene>
    <name evidence="2" type="ORF">AK812_SmicGene24203</name>
</gene>
<accession>A0A1Q9DF95</accession>
<name>A0A1Q9DF95_SYMMI</name>
<evidence type="ECO:0000259" key="1">
    <source>
        <dbReference type="PROSITE" id="PS50878"/>
    </source>
</evidence>
<proteinExistence type="predicted"/>